<dbReference type="EMBL" id="FOGO01000002">
    <property type="protein sequence ID" value="SER50553.1"/>
    <property type="molecule type" value="Genomic_DNA"/>
</dbReference>
<feature type="transmembrane region" description="Helical" evidence="6">
    <location>
        <begin position="224"/>
        <end position="247"/>
    </location>
</feature>
<evidence type="ECO:0000256" key="3">
    <source>
        <dbReference type="ARBA" id="ARBA00022989"/>
    </source>
</evidence>
<dbReference type="Proteomes" id="UP000182841">
    <property type="component" value="Unassembled WGS sequence"/>
</dbReference>
<dbReference type="OrthoDB" id="3870840at2"/>
<feature type="domain" description="Yip1" evidence="7">
    <location>
        <begin position="170"/>
        <end position="332"/>
    </location>
</feature>
<dbReference type="STRING" id="943816.AN217_01770"/>
<evidence type="ECO:0000256" key="5">
    <source>
        <dbReference type="SAM" id="MobiDB-lite"/>
    </source>
</evidence>
<evidence type="ECO:0000256" key="4">
    <source>
        <dbReference type="ARBA" id="ARBA00023136"/>
    </source>
</evidence>
<gene>
    <name evidence="8" type="ORF">SAMN05421870_102188</name>
</gene>
<evidence type="ECO:0000313" key="9">
    <source>
        <dbReference type="Proteomes" id="UP000182841"/>
    </source>
</evidence>
<keyword evidence="9" id="KW-1185">Reference proteome</keyword>
<feature type="compositionally biased region" description="Gly residues" evidence="5">
    <location>
        <begin position="130"/>
        <end position="139"/>
    </location>
</feature>
<proteinExistence type="predicted"/>
<evidence type="ECO:0000313" key="8">
    <source>
        <dbReference type="EMBL" id="SER50553.1"/>
    </source>
</evidence>
<dbReference type="AlphaFoldDB" id="A0A1H9PSK5"/>
<feature type="transmembrane region" description="Helical" evidence="6">
    <location>
        <begin position="185"/>
        <end position="204"/>
    </location>
</feature>
<feature type="compositionally biased region" description="Low complexity" evidence="5">
    <location>
        <begin position="14"/>
        <end position="24"/>
    </location>
</feature>
<evidence type="ECO:0000259" key="7">
    <source>
        <dbReference type="Pfam" id="PF04893"/>
    </source>
</evidence>
<evidence type="ECO:0000256" key="6">
    <source>
        <dbReference type="SAM" id="Phobius"/>
    </source>
</evidence>
<evidence type="ECO:0000256" key="1">
    <source>
        <dbReference type="ARBA" id="ARBA00004141"/>
    </source>
</evidence>
<organism evidence="8 9">
    <name type="scientific">Streptomyces qinglanensis</name>
    <dbReference type="NCBI Taxonomy" id="943816"/>
    <lineage>
        <taxon>Bacteria</taxon>
        <taxon>Bacillati</taxon>
        <taxon>Actinomycetota</taxon>
        <taxon>Actinomycetes</taxon>
        <taxon>Kitasatosporales</taxon>
        <taxon>Streptomycetaceae</taxon>
        <taxon>Streptomyces</taxon>
    </lineage>
</organism>
<sequence length="338" mass="34952">MAGFRSGRGRDSRGAQQHGQYPQHPSGPPYPQGPGAGPGPGPGPAPGPWQGGAQHGEPEYFGDPQPHYGGPQGPGPGPGRGPGPGPGAHGGQPGAPQGWHGQDPHANNPGNTQAFSIHDPYGGPGPDPYGPGGGPGPDGYGYTDGATYHAGNSPAPPPGPRLHWKDLLTGIVLRPNATFWQMRDYPVWAPALIVTFVYGLLAVFGLDQAREDVLHTALSQAVPYVLITGVAVVIAGLILGTVTHTLARQFGGDGSWQPTVGLAMLIMSLTDAPRLLFALFLGGTATFVQAVGWATWVLAGFLFTSMVSRSHDLPWPKALGASAIQMLALLFLIKLGTL</sequence>
<feature type="compositionally biased region" description="Pro residues" evidence="5">
    <location>
        <begin position="73"/>
        <end position="85"/>
    </location>
</feature>
<name>A0A1H9PSK5_9ACTN</name>
<protein>
    <recommendedName>
        <fullName evidence="7">Yip1 domain-containing protein</fullName>
    </recommendedName>
</protein>
<dbReference type="RefSeq" id="WP_074998954.1">
    <property type="nucleotide sequence ID" value="NZ_FOGO01000002.1"/>
</dbReference>
<dbReference type="GO" id="GO:0016020">
    <property type="term" value="C:membrane"/>
    <property type="evidence" value="ECO:0007669"/>
    <property type="project" value="UniProtKB-SubCell"/>
</dbReference>
<comment type="subcellular location">
    <subcellularLocation>
        <location evidence="1">Membrane</location>
        <topology evidence="1">Multi-pass membrane protein</topology>
    </subcellularLocation>
</comment>
<keyword evidence="3 6" id="KW-1133">Transmembrane helix</keyword>
<accession>A0A1H9PSK5</accession>
<dbReference type="Pfam" id="PF04893">
    <property type="entry name" value="Yip1"/>
    <property type="match status" value="1"/>
</dbReference>
<feature type="transmembrane region" description="Helical" evidence="6">
    <location>
        <begin position="287"/>
        <end position="307"/>
    </location>
</feature>
<feature type="region of interest" description="Disordered" evidence="5">
    <location>
        <begin position="1"/>
        <end position="161"/>
    </location>
</feature>
<feature type="transmembrane region" description="Helical" evidence="6">
    <location>
        <begin position="319"/>
        <end position="337"/>
    </location>
</feature>
<keyword evidence="4 6" id="KW-0472">Membrane</keyword>
<evidence type="ECO:0000256" key="2">
    <source>
        <dbReference type="ARBA" id="ARBA00022692"/>
    </source>
</evidence>
<keyword evidence="2 6" id="KW-0812">Transmembrane</keyword>
<reference evidence="9" key="1">
    <citation type="submission" date="2016-10" db="EMBL/GenBank/DDBJ databases">
        <authorList>
            <person name="Varghese N."/>
            <person name="Submissions S."/>
        </authorList>
    </citation>
    <scope>NUCLEOTIDE SEQUENCE [LARGE SCALE GENOMIC DNA]</scope>
    <source>
        <strain evidence="9">CGMCC 4.6825</strain>
    </source>
</reference>
<dbReference type="InterPro" id="IPR006977">
    <property type="entry name" value="Yip1_dom"/>
</dbReference>
<feature type="compositionally biased region" description="Pro residues" evidence="5">
    <location>
        <begin position="25"/>
        <end position="47"/>
    </location>
</feature>